<dbReference type="GO" id="GO:0004813">
    <property type="term" value="F:alanine-tRNA ligase activity"/>
    <property type="evidence" value="ECO:0007669"/>
    <property type="project" value="InterPro"/>
</dbReference>
<comment type="subcellular location">
    <subcellularLocation>
        <location evidence="2">Cytoplasm</location>
    </subcellularLocation>
</comment>
<evidence type="ECO:0000256" key="1">
    <source>
        <dbReference type="ARBA" id="ARBA00001947"/>
    </source>
</evidence>
<dbReference type="PANTHER" id="PTHR43462">
    <property type="entry name" value="ALANYL-TRNA EDITING PROTEIN"/>
    <property type="match status" value="1"/>
</dbReference>
<keyword evidence="7" id="KW-0648">Protein biosynthesis</keyword>
<reference evidence="10" key="1">
    <citation type="submission" date="2022-01" db="EMBL/GenBank/DDBJ databases">
        <authorList>
            <person name="King R."/>
        </authorList>
    </citation>
    <scope>NUCLEOTIDE SEQUENCE</scope>
</reference>
<protein>
    <recommendedName>
        <fullName evidence="9">Alanyl-transfer RNA synthetases family profile domain-containing protein</fullName>
    </recommendedName>
</protein>
<dbReference type="OrthoDB" id="288942at2759"/>
<dbReference type="Gene3D" id="2.40.30.130">
    <property type="match status" value="1"/>
</dbReference>
<keyword evidence="4" id="KW-0963">Cytoplasm</keyword>
<evidence type="ECO:0000256" key="6">
    <source>
        <dbReference type="ARBA" id="ARBA00022833"/>
    </source>
</evidence>
<accession>A0A9P0DF12</accession>
<dbReference type="InterPro" id="IPR018163">
    <property type="entry name" value="Thr/Ala-tRNA-synth_IIc_edit"/>
</dbReference>
<proteinExistence type="inferred from homology"/>
<dbReference type="InterPro" id="IPR009000">
    <property type="entry name" value="Transl_B-barrel_sf"/>
</dbReference>
<dbReference type="PROSITE" id="PS50860">
    <property type="entry name" value="AA_TRNA_LIGASE_II_ALA"/>
    <property type="match status" value="1"/>
</dbReference>
<organism evidence="10 11">
    <name type="scientific">Psylliodes chrysocephalus</name>
    <dbReference type="NCBI Taxonomy" id="3402493"/>
    <lineage>
        <taxon>Eukaryota</taxon>
        <taxon>Metazoa</taxon>
        <taxon>Ecdysozoa</taxon>
        <taxon>Arthropoda</taxon>
        <taxon>Hexapoda</taxon>
        <taxon>Insecta</taxon>
        <taxon>Pterygota</taxon>
        <taxon>Neoptera</taxon>
        <taxon>Endopterygota</taxon>
        <taxon>Coleoptera</taxon>
        <taxon>Polyphaga</taxon>
        <taxon>Cucujiformia</taxon>
        <taxon>Chrysomeloidea</taxon>
        <taxon>Chrysomelidae</taxon>
        <taxon>Galerucinae</taxon>
        <taxon>Alticini</taxon>
        <taxon>Psylliodes</taxon>
    </lineage>
</organism>
<evidence type="ECO:0000256" key="7">
    <source>
        <dbReference type="ARBA" id="ARBA00022917"/>
    </source>
</evidence>
<dbReference type="SMART" id="SM00863">
    <property type="entry name" value="tRNA_SAD"/>
    <property type="match status" value="1"/>
</dbReference>
<dbReference type="Gene3D" id="3.30.980.10">
    <property type="entry name" value="Threonyl-trna Synthetase, Chain A, domain 2"/>
    <property type="match status" value="1"/>
</dbReference>
<dbReference type="Pfam" id="PF01411">
    <property type="entry name" value="tRNA-synt_2c"/>
    <property type="match status" value="1"/>
</dbReference>
<evidence type="ECO:0000313" key="10">
    <source>
        <dbReference type="EMBL" id="CAH1115548.1"/>
    </source>
</evidence>
<dbReference type="InterPro" id="IPR051335">
    <property type="entry name" value="Alanyl-tRNA_Editing_Enzymes"/>
</dbReference>
<dbReference type="SUPFAM" id="SSF50447">
    <property type="entry name" value="Translation proteins"/>
    <property type="match status" value="1"/>
</dbReference>
<dbReference type="FunFam" id="3.30.980.10:FF:000007">
    <property type="entry name" value="alanyl-tRNA editing protein Aarsd1"/>
    <property type="match status" value="1"/>
</dbReference>
<dbReference type="GO" id="GO:0046872">
    <property type="term" value="F:metal ion binding"/>
    <property type="evidence" value="ECO:0007669"/>
    <property type="project" value="UniProtKB-KW"/>
</dbReference>
<dbReference type="EMBL" id="OV651821">
    <property type="protein sequence ID" value="CAH1115548.1"/>
    <property type="molecule type" value="Genomic_DNA"/>
</dbReference>
<sequence>MVFKCQDNSFLKEFTSTVIACNKINAEEVIEDKNQSYGVILEDTILFPEGGGQPCDYGFLNDIPVRKVLRREDQAIHYVSNPIEIGTTVKQTIDWERRFDHMQQHSGQHLLSAVLEQHFNAPTVSWWLGEESSYVELDTHSLSSDVIKQAENMVNELIREGRKVSVTIYPKNTPENILNEVRSVKGLPEDHKGDIRVINIDGIDSNMCCGTHVNNLSQLQMLKLLHTEKSKRKDKVLLHFLCGNRVLKRLETCIDREKQLTVLLNNHPAQHCDLVEKLQKNVKLLNKNLQSALKELALSDAQKLKNSQPLPKYFCLHRKDAEIDFMNTFIRELGPTDVFLFLSVGDEKKDGNIMLYGKEETIAELGTKVCDLLEGKGAGKGNTFRAKVSKMAKRKDVEKLIIEYFNNH</sequence>
<dbReference type="PANTHER" id="PTHR43462:SF1">
    <property type="entry name" value="ALANYL-TRNA EDITING PROTEIN AARSD1"/>
    <property type="match status" value="1"/>
</dbReference>
<dbReference type="InterPro" id="IPR012947">
    <property type="entry name" value="tRNA_SAD"/>
</dbReference>
<dbReference type="GO" id="GO:0002196">
    <property type="term" value="F:Ser-tRNA(Ala) deacylase activity"/>
    <property type="evidence" value="ECO:0007669"/>
    <property type="project" value="TreeGrafter"/>
</dbReference>
<evidence type="ECO:0000256" key="5">
    <source>
        <dbReference type="ARBA" id="ARBA00022723"/>
    </source>
</evidence>
<keyword evidence="6" id="KW-0862">Zinc</keyword>
<dbReference type="Pfam" id="PF07973">
    <property type="entry name" value="tRNA_SAD"/>
    <property type="match status" value="1"/>
</dbReference>
<feature type="domain" description="Alanyl-transfer RNA synthetases family profile" evidence="9">
    <location>
        <begin position="1"/>
        <end position="228"/>
    </location>
</feature>
<dbReference type="Proteomes" id="UP001153636">
    <property type="component" value="Chromosome 9"/>
</dbReference>
<name>A0A9P0DF12_9CUCU</name>
<dbReference type="GO" id="GO:0005737">
    <property type="term" value="C:cytoplasm"/>
    <property type="evidence" value="ECO:0007669"/>
    <property type="project" value="UniProtKB-SubCell"/>
</dbReference>
<evidence type="ECO:0000259" key="9">
    <source>
        <dbReference type="PROSITE" id="PS50860"/>
    </source>
</evidence>
<keyword evidence="5" id="KW-0479">Metal-binding</keyword>
<dbReference type="GO" id="GO:0006419">
    <property type="term" value="P:alanyl-tRNA aminoacylation"/>
    <property type="evidence" value="ECO:0007669"/>
    <property type="project" value="InterPro"/>
</dbReference>
<gene>
    <name evidence="10" type="ORF">PSYICH_LOCUS15331</name>
</gene>
<dbReference type="FunFam" id="2.40.30.130:FF:000003">
    <property type="entry name" value="alanyl-tRNA editing protein Aarsd1"/>
    <property type="match status" value="1"/>
</dbReference>
<dbReference type="InterPro" id="IPR018165">
    <property type="entry name" value="Ala-tRNA-synth_IIc_core"/>
</dbReference>
<dbReference type="AlphaFoldDB" id="A0A9P0DF12"/>
<evidence type="ECO:0000313" key="11">
    <source>
        <dbReference type="Proteomes" id="UP001153636"/>
    </source>
</evidence>
<evidence type="ECO:0000256" key="3">
    <source>
        <dbReference type="ARBA" id="ARBA00008429"/>
    </source>
</evidence>
<dbReference type="InterPro" id="IPR018164">
    <property type="entry name" value="Ala-tRNA-synth_IIc_N"/>
</dbReference>
<keyword evidence="11" id="KW-1185">Reference proteome</keyword>
<comment type="cofactor">
    <cofactor evidence="1">
        <name>Zn(2+)</name>
        <dbReference type="ChEBI" id="CHEBI:29105"/>
    </cofactor>
</comment>
<comment type="similarity">
    <text evidence="3">Belongs to the class-II aminoacyl-tRNA synthetase family. Alax-L subfamily.</text>
</comment>
<dbReference type="SUPFAM" id="SSF55186">
    <property type="entry name" value="ThrRS/AlaRS common domain"/>
    <property type="match status" value="1"/>
</dbReference>
<comment type="function">
    <text evidence="8">Functions in trans to edit the amino acid moiety from incorrectly charged tRNA(Ala).</text>
</comment>
<evidence type="ECO:0000256" key="4">
    <source>
        <dbReference type="ARBA" id="ARBA00022490"/>
    </source>
</evidence>
<evidence type="ECO:0000256" key="2">
    <source>
        <dbReference type="ARBA" id="ARBA00004496"/>
    </source>
</evidence>
<dbReference type="GO" id="GO:0003676">
    <property type="term" value="F:nucleic acid binding"/>
    <property type="evidence" value="ECO:0007669"/>
    <property type="project" value="InterPro"/>
</dbReference>
<evidence type="ECO:0000256" key="8">
    <source>
        <dbReference type="ARBA" id="ARBA00053555"/>
    </source>
</evidence>
<dbReference type="GO" id="GO:0005524">
    <property type="term" value="F:ATP binding"/>
    <property type="evidence" value="ECO:0007669"/>
    <property type="project" value="InterPro"/>
</dbReference>